<comment type="catalytic activity">
    <reaction evidence="10">
        <text>beta-alanine(out) + n H(+)(in) = beta-alanine(in) + n H(+)(out)</text>
        <dbReference type="Rhea" id="RHEA:70987"/>
        <dbReference type="ChEBI" id="CHEBI:15378"/>
        <dbReference type="ChEBI" id="CHEBI:57966"/>
    </reaction>
</comment>
<keyword evidence="3" id="KW-0813">Transport</keyword>
<evidence type="ECO:0000256" key="6">
    <source>
        <dbReference type="ARBA" id="ARBA00022989"/>
    </source>
</evidence>
<comment type="similarity">
    <text evidence="2">Belongs to the amino acid/polyamine transporter 2 family.</text>
</comment>
<evidence type="ECO:0000256" key="4">
    <source>
        <dbReference type="ARBA" id="ARBA00022692"/>
    </source>
</evidence>
<evidence type="ECO:0000256" key="7">
    <source>
        <dbReference type="ARBA" id="ARBA00023136"/>
    </source>
</evidence>
<keyword evidence="4 17" id="KW-0812">Transmembrane</keyword>
<evidence type="ECO:0000256" key="1">
    <source>
        <dbReference type="ARBA" id="ARBA00004439"/>
    </source>
</evidence>
<evidence type="ECO:0000256" key="5">
    <source>
        <dbReference type="ARBA" id="ARBA00022775"/>
    </source>
</evidence>
<evidence type="ECO:0000256" key="9">
    <source>
        <dbReference type="ARBA" id="ARBA00034106"/>
    </source>
</evidence>
<dbReference type="AlphaFoldDB" id="A0A3Q2CA96"/>
<comment type="catalytic activity">
    <reaction evidence="11">
        <text>glycine(out) + n H(+)(in) = glycine(in) + n H(+)(out)</text>
        <dbReference type="Rhea" id="RHEA:70983"/>
        <dbReference type="ChEBI" id="CHEBI:15378"/>
        <dbReference type="ChEBI" id="CHEBI:57305"/>
    </reaction>
</comment>
<dbReference type="Pfam" id="PF01490">
    <property type="entry name" value="Aa_trans"/>
    <property type="match status" value="1"/>
</dbReference>
<feature type="domain" description="Amino acid transporter transmembrane" evidence="18">
    <location>
        <begin position="22"/>
        <end position="371"/>
    </location>
</feature>
<keyword evidence="7 17" id="KW-0472">Membrane</keyword>
<evidence type="ECO:0000256" key="15">
    <source>
        <dbReference type="ARBA" id="ARBA00042394"/>
    </source>
</evidence>
<reference evidence="19" key="2">
    <citation type="submission" date="2025-09" db="UniProtKB">
        <authorList>
            <consortium name="Ensembl"/>
        </authorList>
    </citation>
    <scope>IDENTIFICATION</scope>
</reference>
<proteinExistence type="inferred from homology"/>
<name>A0A3Q2CA96_CYPVA</name>
<keyword evidence="20" id="KW-1185">Reference proteome</keyword>
<feature type="transmembrane region" description="Helical" evidence="17">
    <location>
        <begin position="358"/>
        <end position="378"/>
    </location>
</feature>
<organism evidence="19 20">
    <name type="scientific">Cyprinodon variegatus</name>
    <name type="common">Sheepshead minnow</name>
    <dbReference type="NCBI Taxonomy" id="28743"/>
    <lineage>
        <taxon>Eukaryota</taxon>
        <taxon>Metazoa</taxon>
        <taxon>Chordata</taxon>
        <taxon>Craniata</taxon>
        <taxon>Vertebrata</taxon>
        <taxon>Euteleostomi</taxon>
        <taxon>Actinopterygii</taxon>
        <taxon>Neopterygii</taxon>
        <taxon>Teleostei</taxon>
        <taxon>Neoteleostei</taxon>
        <taxon>Acanthomorphata</taxon>
        <taxon>Ovalentaria</taxon>
        <taxon>Atherinomorphae</taxon>
        <taxon>Cyprinodontiformes</taxon>
        <taxon>Cyprinodontidae</taxon>
        <taxon>Cyprinodon</taxon>
    </lineage>
</organism>
<evidence type="ECO:0000256" key="13">
    <source>
        <dbReference type="ARBA" id="ARBA00039542"/>
    </source>
</evidence>
<evidence type="ECO:0000256" key="8">
    <source>
        <dbReference type="ARBA" id="ARBA00023329"/>
    </source>
</evidence>
<dbReference type="GO" id="GO:0006836">
    <property type="term" value="P:neurotransmitter transport"/>
    <property type="evidence" value="ECO:0007669"/>
    <property type="project" value="UniProtKB-KW"/>
</dbReference>
<dbReference type="GO" id="GO:0015179">
    <property type="term" value="F:L-amino acid transmembrane transporter activity"/>
    <property type="evidence" value="ECO:0007669"/>
    <property type="project" value="TreeGrafter"/>
</dbReference>
<dbReference type="GO" id="GO:0030659">
    <property type="term" value="C:cytoplasmic vesicle membrane"/>
    <property type="evidence" value="ECO:0007669"/>
    <property type="project" value="UniProtKB-SubCell"/>
</dbReference>
<evidence type="ECO:0000256" key="12">
    <source>
        <dbReference type="ARBA" id="ARBA00036440"/>
    </source>
</evidence>
<sequence length="381" mass="42331">RHTSTLSRLISELITLPNDSWVCNHTGRSLVACLYEEEHRVRHSYQDIMDACCKGLWPNWSVVGGWLINLAQVIELLMTCTLYLLVSTTLLCDSLSGVALPRSVCSLMSLMFLLPCLLLTDLRPVSTFSLLCSLAHILISLLVILYCLSCARYWSWSSLSLSVDPEDFIVSVGVIIFSYTSQIFLPSLEGSMEVRGQFDTMLGWTHGVACIMKTTFSLLVGAVLTWGSETSEVITDNLPLNLRPIVNLCLLAKALLSFPLPFYSAAEILQTWFLRVGVGSFHPCIQNESFIFFIKSWALLDNYSLLYRAIFVPRFSLLMGLTGSVTGAAMTLILPSLFHLKLQWMRLTVQDRIIDVAILSLGIICSVAGVICAVKGLLKDL</sequence>
<dbReference type="Proteomes" id="UP000265020">
    <property type="component" value="Unassembled WGS sequence"/>
</dbReference>
<evidence type="ECO:0000256" key="2">
    <source>
        <dbReference type="ARBA" id="ARBA00008066"/>
    </source>
</evidence>
<feature type="transmembrane region" description="Helical" evidence="17">
    <location>
        <begin position="98"/>
        <end position="120"/>
    </location>
</feature>
<evidence type="ECO:0000256" key="11">
    <source>
        <dbReference type="ARBA" id="ARBA00035961"/>
    </source>
</evidence>
<evidence type="ECO:0000256" key="16">
    <source>
        <dbReference type="ARBA" id="ARBA00046163"/>
    </source>
</evidence>
<keyword evidence="5" id="KW-0532">Neurotransmitter transport</keyword>
<reference evidence="19" key="1">
    <citation type="submission" date="2025-08" db="UniProtKB">
        <authorList>
            <consortium name="Ensembl"/>
        </authorList>
    </citation>
    <scope>IDENTIFICATION</scope>
</reference>
<feature type="transmembrane region" description="Helical" evidence="17">
    <location>
        <begin position="205"/>
        <end position="224"/>
    </location>
</feature>
<dbReference type="GO" id="GO:0098793">
    <property type="term" value="C:presynapse"/>
    <property type="evidence" value="ECO:0007669"/>
    <property type="project" value="UniProtKB-SubCell"/>
</dbReference>
<keyword evidence="8" id="KW-0968">Cytoplasmic vesicle</keyword>
<dbReference type="PANTHER" id="PTHR22950">
    <property type="entry name" value="AMINO ACID TRANSPORTER"/>
    <property type="match status" value="1"/>
</dbReference>
<feature type="transmembrane region" description="Helical" evidence="17">
    <location>
        <begin position="66"/>
        <end position="86"/>
    </location>
</feature>
<comment type="function">
    <text evidence="16">Antiporter that exchanges vesicular protons for cytosolic 4-aminobutanoate or to a lesser extend glycine, thus allowing their secretion from nerve terminals. The transport is equally dependent on the chemical and electrical components of the proton gradient. May also transport beta-alanine. Acidification of GABAergic synaptic vesicles is a prerequisite for 4-aminobutanoate uptake.</text>
</comment>
<dbReference type="GO" id="GO:0005774">
    <property type="term" value="C:vacuolar membrane"/>
    <property type="evidence" value="ECO:0007669"/>
    <property type="project" value="TreeGrafter"/>
</dbReference>
<dbReference type="InterPro" id="IPR013057">
    <property type="entry name" value="AA_transpt_TM"/>
</dbReference>
<evidence type="ECO:0000256" key="10">
    <source>
        <dbReference type="ARBA" id="ARBA00035892"/>
    </source>
</evidence>
<feature type="transmembrane region" description="Helical" evidence="17">
    <location>
        <begin position="168"/>
        <end position="185"/>
    </location>
</feature>
<comment type="catalytic activity">
    <reaction evidence="12">
        <text>4-aminobutanoate(out) + n H(+)(in) = 4-aminobutanoate(in) + n H(+)(out)</text>
        <dbReference type="Rhea" id="RHEA:70979"/>
        <dbReference type="ChEBI" id="CHEBI:15378"/>
        <dbReference type="ChEBI" id="CHEBI:59888"/>
    </reaction>
</comment>
<feature type="transmembrane region" description="Helical" evidence="17">
    <location>
        <begin position="126"/>
        <end position="148"/>
    </location>
</feature>
<keyword evidence="6 17" id="KW-1133">Transmembrane helix</keyword>
<accession>A0A3Q2CA96</accession>
<dbReference type="PANTHER" id="PTHR22950:SF689">
    <property type="entry name" value="VESICULAR INHIBITORY AMINO ACID TRANSPORTER"/>
    <property type="match status" value="1"/>
</dbReference>
<evidence type="ECO:0000256" key="17">
    <source>
        <dbReference type="SAM" id="Phobius"/>
    </source>
</evidence>
<comment type="subcellular location">
    <subcellularLocation>
        <location evidence="1">Cytoplasmic vesicle membrane</location>
        <topology evidence="1">Multi-pass membrane protein</topology>
    </subcellularLocation>
    <subcellularLocation>
        <location evidence="9">Presynapse</location>
    </subcellularLocation>
</comment>
<evidence type="ECO:0000259" key="18">
    <source>
        <dbReference type="Pfam" id="PF01490"/>
    </source>
</evidence>
<feature type="transmembrane region" description="Helical" evidence="17">
    <location>
        <begin position="245"/>
        <end position="266"/>
    </location>
</feature>
<dbReference type="GeneTree" id="ENSGT00940000165207"/>
<evidence type="ECO:0000313" key="19">
    <source>
        <dbReference type="Ensembl" id="ENSCVAP00000001657.1"/>
    </source>
</evidence>
<feature type="transmembrane region" description="Helical" evidence="17">
    <location>
        <begin position="315"/>
        <end position="338"/>
    </location>
</feature>
<evidence type="ECO:0000313" key="20">
    <source>
        <dbReference type="Proteomes" id="UP000265020"/>
    </source>
</evidence>
<evidence type="ECO:0000256" key="3">
    <source>
        <dbReference type="ARBA" id="ARBA00022448"/>
    </source>
</evidence>
<protein>
    <recommendedName>
        <fullName evidence="13">Vesicular inhibitory amino acid transporter</fullName>
    </recommendedName>
    <alternativeName>
        <fullName evidence="14">Solute carrier family 32 member 1</fullName>
    </alternativeName>
    <alternativeName>
        <fullName evidence="15">Vesicular GABA transporter</fullName>
    </alternativeName>
</protein>
<dbReference type="Ensembl" id="ENSCVAT00000013047.1">
    <property type="protein sequence ID" value="ENSCVAP00000001657.1"/>
    <property type="gene ID" value="ENSCVAG00000002688.1"/>
</dbReference>
<evidence type="ECO:0000256" key="14">
    <source>
        <dbReference type="ARBA" id="ARBA00041574"/>
    </source>
</evidence>